<dbReference type="Pfam" id="PF00725">
    <property type="entry name" value="3HCDH"/>
    <property type="match status" value="1"/>
</dbReference>
<dbReference type="InterPro" id="IPR036291">
    <property type="entry name" value="NAD(P)-bd_dom_sf"/>
</dbReference>
<dbReference type="InterPro" id="IPR006176">
    <property type="entry name" value="3-OHacyl-CoA_DH_NAD-bd"/>
</dbReference>
<dbReference type="Gene3D" id="1.10.1040.10">
    <property type="entry name" value="N-(1-d-carboxylethyl)-l-norvaline Dehydrogenase, domain 2"/>
    <property type="match status" value="1"/>
</dbReference>
<dbReference type="Pfam" id="PF02737">
    <property type="entry name" value="3HCDH_N"/>
    <property type="match status" value="1"/>
</dbReference>
<proteinExistence type="inferred from homology"/>
<evidence type="ECO:0000256" key="1">
    <source>
        <dbReference type="ARBA" id="ARBA00005086"/>
    </source>
</evidence>
<dbReference type="PANTHER" id="PTHR48075">
    <property type="entry name" value="3-HYDROXYACYL-COA DEHYDROGENASE FAMILY PROTEIN"/>
    <property type="match status" value="1"/>
</dbReference>
<evidence type="ECO:0000313" key="6">
    <source>
        <dbReference type="EMBL" id="OBJ36588.1"/>
    </source>
</evidence>
<dbReference type="InterPro" id="IPR008927">
    <property type="entry name" value="6-PGluconate_DH-like_C_sf"/>
</dbReference>
<dbReference type="InterPro" id="IPR013328">
    <property type="entry name" value="6PGD_dom2"/>
</dbReference>
<dbReference type="AlphaFoldDB" id="A0A1A3GMM5"/>
<dbReference type="Proteomes" id="UP000093898">
    <property type="component" value="Unassembled WGS sequence"/>
</dbReference>
<name>A0A1A3GMM5_MYCMU</name>
<dbReference type="EMBL" id="LZLC01000245">
    <property type="protein sequence ID" value="OBJ36588.1"/>
    <property type="molecule type" value="Genomic_DNA"/>
</dbReference>
<dbReference type="SUPFAM" id="SSF48179">
    <property type="entry name" value="6-phosphogluconate dehydrogenase C-terminal domain-like"/>
    <property type="match status" value="1"/>
</dbReference>
<dbReference type="Gene3D" id="3.40.50.720">
    <property type="entry name" value="NAD(P)-binding Rossmann-like Domain"/>
    <property type="match status" value="1"/>
</dbReference>
<evidence type="ECO:0000256" key="3">
    <source>
        <dbReference type="ARBA" id="ARBA00023002"/>
    </source>
</evidence>
<protein>
    <recommendedName>
        <fullName evidence="8">3-hydroxybutyryl-CoA dehydrogenase</fullName>
    </recommendedName>
</protein>
<gene>
    <name evidence="6" type="ORF">A5630_06985</name>
</gene>
<dbReference type="InterPro" id="IPR022694">
    <property type="entry name" value="3-OHacyl-CoA_DH"/>
</dbReference>
<reference evidence="6 7" key="1">
    <citation type="submission" date="2016-06" db="EMBL/GenBank/DDBJ databases">
        <authorList>
            <person name="Kjaerup R.B."/>
            <person name="Dalgaard T.S."/>
            <person name="Juul-Madsen H.R."/>
        </authorList>
    </citation>
    <scope>NUCLEOTIDE SEQUENCE [LARGE SCALE GENOMIC DNA]</scope>
    <source>
        <strain evidence="6 7">1127319.6</strain>
    </source>
</reference>
<feature type="domain" description="3-hydroxyacyl-CoA dehydrogenase NAD binding" evidence="5">
    <location>
        <begin position="7"/>
        <end position="184"/>
    </location>
</feature>
<dbReference type="PANTHER" id="PTHR48075:SF5">
    <property type="entry name" value="3-HYDROXYBUTYRYL-COA DEHYDROGENASE"/>
    <property type="match status" value="1"/>
</dbReference>
<dbReference type="InterPro" id="IPR006108">
    <property type="entry name" value="3HC_DH_C"/>
</dbReference>
<dbReference type="GO" id="GO:0008691">
    <property type="term" value="F:3-hydroxybutyryl-CoA dehydrogenase activity"/>
    <property type="evidence" value="ECO:0007669"/>
    <property type="project" value="TreeGrafter"/>
</dbReference>
<sequence length="308" mass="31953">MTSSQVVAVVDDGTVGADLAVAFAAAGFQVILAPAQSAIQISGPRQRRPVRSLAASSPPAQGNPMAGWARIECIASLQGLPPNTAMVVEAAVGTLNAKIATLRAIEANIDSTAVIATAVTDHSIGEMATLLAHPGRLVGVRFFSPIASSSVVEVVRGPDTANATMHAVAGYLRAIDKAGVVVKDMPGFITGRIGVALSLEAIRLLEDDVADAASIDRIMRDGFHYPWGPLTSTDLVGLDVRLAMADHLHSAYGERFRPPALLREKVARGELGRSTGQGFFTWDGDIAAAPPSSAQPLVPAPIDVTRGA</sequence>
<dbReference type="PIRSF" id="PIRSF000105">
    <property type="entry name" value="HCDH"/>
    <property type="match status" value="1"/>
</dbReference>
<dbReference type="SUPFAM" id="SSF51735">
    <property type="entry name" value="NAD(P)-binding Rossmann-fold domains"/>
    <property type="match status" value="1"/>
</dbReference>
<evidence type="ECO:0000259" key="5">
    <source>
        <dbReference type="Pfam" id="PF02737"/>
    </source>
</evidence>
<comment type="pathway">
    <text evidence="1">Lipid metabolism; butanoate metabolism.</text>
</comment>
<dbReference type="GO" id="GO:0006635">
    <property type="term" value="P:fatty acid beta-oxidation"/>
    <property type="evidence" value="ECO:0007669"/>
    <property type="project" value="TreeGrafter"/>
</dbReference>
<evidence type="ECO:0000259" key="4">
    <source>
        <dbReference type="Pfam" id="PF00725"/>
    </source>
</evidence>
<comment type="caution">
    <text evidence="6">The sequence shown here is derived from an EMBL/GenBank/DDBJ whole genome shotgun (WGS) entry which is preliminary data.</text>
</comment>
<dbReference type="GO" id="GO:0070403">
    <property type="term" value="F:NAD+ binding"/>
    <property type="evidence" value="ECO:0007669"/>
    <property type="project" value="InterPro"/>
</dbReference>
<feature type="domain" description="3-hydroxyacyl-CoA dehydrogenase C-terminal" evidence="4">
    <location>
        <begin position="187"/>
        <end position="282"/>
    </location>
</feature>
<evidence type="ECO:0008006" key="8">
    <source>
        <dbReference type="Google" id="ProtNLM"/>
    </source>
</evidence>
<comment type="similarity">
    <text evidence="2">Belongs to the 3-hydroxyacyl-CoA dehydrogenase family.</text>
</comment>
<evidence type="ECO:0000313" key="7">
    <source>
        <dbReference type="Proteomes" id="UP000093898"/>
    </source>
</evidence>
<organism evidence="6 7">
    <name type="scientific">Mycolicibacterium mucogenicum</name>
    <name type="common">Mycobacterium mucogenicum</name>
    <dbReference type="NCBI Taxonomy" id="56689"/>
    <lineage>
        <taxon>Bacteria</taxon>
        <taxon>Bacillati</taxon>
        <taxon>Actinomycetota</taxon>
        <taxon>Actinomycetes</taxon>
        <taxon>Mycobacteriales</taxon>
        <taxon>Mycobacteriaceae</taxon>
        <taxon>Mycolicibacterium</taxon>
    </lineage>
</organism>
<evidence type="ECO:0000256" key="2">
    <source>
        <dbReference type="ARBA" id="ARBA00009463"/>
    </source>
</evidence>
<keyword evidence="3" id="KW-0560">Oxidoreductase</keyword>
<accession>A0A1A3GMM5</accession>